<reference evidence="3 4" key="1">
    <citation type="submission" date="2021-12" db="EMBL/GenBank/DDBJ databases">
        <title>Genome sequencing of bacteria with rrn-lacking chromosome and rrn-plasmid.</title>
        <authorList>
            <person name="Anda M."/>
            <person name="Iwasaki W."/>
        </authorList>
    </citation>
    <scope>NUCLEOTIDE SEQUENCE [LARGE SCALE GENOMIC DNA]</scope>
    <source>
        <strain evidence="3 4">DSM 100852</strain>
        <plasmid evidence="3 4">pFA2</plasmid>
    </source>
</reference>
<dbReference type="SUPFAM" id="SSF82153">
    <property type="entry name" value="FAS1 domain"/>
    <property type="match status" value="1"/>
</dbReference>
<feature type="domain" description="FAS1" evidence="2">
    <location>
        <begin position="74"/>
        <end position="167"/>
    </location>
</feature>
<dbReference type="RefSeq" id="WP_338395120.1">
    <property type="nucleotide sequence ID" value="NZ_AP025316.1"/>
</dbReference>
<sequence>MNRNKLSRLVWALAVPLLLSACAKEWEDHYEATPEGGELTVLAQLKASGYGEFAGLLEKADLADSLDMASSPFTVFAPAKGSLEALKSLPEAEQRKALRYHISPNLLYAYTVAGEEDLFLKSRYIKNVRLNKKSGVLTVNNNLKVTKPDIICKNGVIHELEAPLLPNDNIYEALAKLGDEYSVLRKYAIERDTLVFDKERSVAIGSDKFGRTVYDSAWNERKYYFEQVGSIADEDERFTFLCLSNEALEATYQGLVKRYYGDKINLPAGFEEDKKPYVIETILESTLGVMEYGTIKDGDTIRLSNGRKLVQSVQDFGERSEQNSNGITYFPSSVQVLMTDSITTVQKAEVEYFSDYRAEFSSVDLGIETPSSGGKQTLQIVSEEKGAWFEFTIEGLVAGKYAVVARPWATKCGTCEIRVDGEILNKEYKPRVNWRNDVLGFVTFDEFGSKKIRFTITDVDRFEDKYMMTLDNVSFVPVAE</sequence>
<dbReference type="InterPro" id="IPR036378">
    <property type="entry name" value="FAS1_dom_sf"/>
</dbReference>
<dbReference type="Pfam" id="PF02469">
    <property type="entry name" value="Fasciclin"/>
    <property type="match status" value="1"/>
</dbReference>
<dbReference type="Gene3D" id="2.30.180.10">
    <property type="entry name" value="FAS1 domain"/>
    <property type="match status" value="1"/>
</dbReference>
<keyword evidence="3" id="KW-0614">Plasmid</keyword>
<feature type="signal peptide" evidence="1">
    <location>
        <begin position="1"/>
        <end position="23"/>
    </location>
</feature>
<evidence type="ECO:0000313" key="3">
    <source>
        <dbReference type="EMBL" id="BDD11967.1"/>
    </source>
</evidence>
<feature type="chain" id="PRO_5043851916" description="FAS1 domain-containing protein" evidence="1">
    <location>
        <begin position="24"/>
        <end position="480"/>
    </location>
</feature>
<organism evidence="3 4">
    <name type="scientific">Fulvitalea axinellae</name>
    <dbReference type="NCBI Taxonomy" id="1182444"/>
    <lineage>
        <taxon>Bacteria</taxon>
        <taxon>Pseudomonadati</taxon>
        <taxon>Bacteroidota</taxon>
        <taxon>Cytophagia</taxon>
        <taxon>Cytophagales</taxon>
        <taxon>Persicobacteraceae</taxon>
        <taxon>Fulvitalea</taxon>
    </lineage>
</organism>
<name>A0AAU9CVK3_9BACT</name>
<keyword evidence="4" id="KW-1185">Reference proteome</keyword>
<dbReference type="AlphaFoldDB" id="A0AAU9CVK3"/>
<accession>A0AAU9CVK3</accession>
<dbReference type="PANTHER" id="PTHR10900">
    <property type="entry name" value="PERIOSTIN-RELATED"/>
    <property type="match status" value="1"/>
</dbReference>
<dbReference type="InterPro" id="IPR000782">
    <property type="entry name" value="FAS1_domain"/>
</dbReference>
<dbReference type="SMART" id="SM00554">
    <property type="entry name" value="FAS1"/>
    <property type="match status" value="1"/>
</dbReference>
<dbReference type="InterPro" id="IPR050904">
    <property type="entry name" value="Adhesion/Biosynth-related"/>
</dbReference>
<evidence type="ECO:0000256" key="1">
    <source>
        <dbReference type="SAM" id="SignalP"/>
    </source>
</evidence>
<gene>
    <name evidence="3" type="ORF">FUAX_43990</name>
</gene>
<dbReference type="KEGG" id="fax:FUAX_43990"/>
<keyword evidence="1" id="KW-0732">Signal</keyword>
<evidence type="ECO:0000313" key="4">
    <source>
        <dbReference type="Proteomes" id="UP001348817"/>
    </source>
</evidence>
<dbReference type="EMBL" id="AP025316">
    <property type="protein sequence ID" value="BDD11967.1"/>
    <property type="molecule type" value="Genomic_DNA"/>
</dbReference>
<protein>
    <recommendedName>
        <fullName evidence="2">FAS1 domain-containing protein</fullName>
    </recommendedName>
</protein>
<dbReference type="PANTHER" id="PTHR10900:SF77">
    <property type="entry name" value="FI19380P1"/>
    <property type="match status" value="1"/>
</dbReference>
<proteinExistence type="predicted"/>
<evidence type="ECO:0000259" key="2">
    <source>
        <dbReference type="SMART" id="SM00554"/>
    </source>
</evidence>
<geneLocation type="plasmid" evidence="3 4">
    <name>pFA2</name>
</geneLocation>
<dbReference type="Proteomes" id="UP001348817">
    <property type="component" value="Plasmid pFA2"/>
</dbReference>